<dbReference type="SUPFAM" id="SSF46458">
    <property type="entry name" value="Globin-like"/>
    <property type="match status" value="1"/>
</dbReference>
<evidence type="ECO:0000256" key="3">
    <source>
        <dbReference type="ARBA" id="ARBA00022723"/>
    </source>
</evidence>
<evidence type="ECO:0000256" key="4">
    <source>
        <dbReference type="ARBA" id="ARBA00023004"/>
    </source>
</evidence>
<dbReference type="PATRIC" id="fig|1391653.3.peg.3517"/>
<dbReference type="STRING" id="1391653.AKJ08_3367"/>
<dbReference type="InterPro" id="IPR009050">
    <property type="entry name" value="Globin-like_sf"/>
</dbReference>
<gene>
    <name evidence="7" type="ORF">AKJ08_3367</name>
</gene>
<dbReference type="Proteomes" id="UP000055590">
    <property type="component" value="Chromosome"/>
</dbReference>
<dbReference type="Pfam" id="PF01152">
    <property type="entry name" value="Bac_globin"/>
    <property type="match status" value="1"/>
</dbReference>
<keyword evidence="3 6" id="KW-0479">Metal-binding</keyword>
<evidence type="ECO:0000256" key="2">
    <source>
        <dbReference type="ARBA" id="ARBA00022617"/>
    </source>
</evidence>
<dbReference type="Gene3D" id="1.10.490.10">
    <property type="entry name" value="Globins"/>
    <property type="match status" value="1"/>
</dbReference>
<dbReference type="GO" id="GO:0019825">
    <property type="term" value="F:oxygen binding"/>
    <property type="evidence" value="ECO:0007669"/>
    <property type="project" value="InterPro"/>
</dbReference>
<dbReference type="AlphaFoldDB" id="A0A0K1PHI3"/>
<dbReference type="GO" id="GO:0046872">
    <property type="term" value="F:metal ion binding"/>
    <property type="evidence" value="ECO:0007669"/>
    <property type="project" value="UniProtKB-KW"/>
</dbReference>
<dbReference type="PANTHER" id="PTHR47366">
    <property type="entry name" value="TWO-ON-TWO HEMOGLOBIN-3"/>
    <property type="match status" value="1"/>
</dbReference>
<dbReference type="OrthoDB" id="9790913at2"/>
<evidence type="ECO:0000256" key="6">
    <source>
        <dbReference type="PIRSR" id="PIRSR601486-1"/>
    </source>
</evidence>
<comment type="similarity">
    <text evidence="5">Belongs to the truncated hemoglobin family. Group II subfamily.</text>
</comment>
<organism evidence="7 8">
    <name type="scientific">Vulgatibacter incomptus</name>
    <dbReference type="NCBI Taxonomy" id="1391653"/>
    <lineage>
        <taxon>Bacteria</taxon>
        <taxon>Pseudomonadati</taxon>
        <taxon>Myxococcota</taxon>
        <taxon>Myxococcia</taxon>
        <taxon>Myxococcales</taxon>
        <taxon>Cystobacterineae</taxon>
        <taxon>Vulgatibacteraceae</taxon>
        <taxon>Vulgatibacter</taxon>
    </lineage>
</organism>
<evidence type="ECO:0000256" key="5">
    <source>
        <dbReference type="ARBA" id="ARBA00034496"/>
    </source>
</evidence>
<accession>A0A0K1PHI3</accession>
<proteinExistence type="inferred from homology"/>
<dbReference type="GO" id="GO:0005344">
    <property type="term" value="F:oxygen carrier activity"/>
    <property type="evidence" value="ECO:0007669"/>
    <property type="project" value="InterPro"/>
</dbReference>
<evidence type="ECO:0000313" key="8">
    <source>
        <dbReference type="Proteomes" id="UP000055590"/>
    </source>
</evidence>
<feature type="binding site" description="distal binding residue" evidence="6">
    <location>
        <position position="61"/>
    </location>
    <ligand>
        <name>heme</name>
        <dbReference type="ChEBI" id="CHEBI:30413"/>
    </ligand>
    <ligandPart>
        <name>Fe</name>
        <dbReference type="ChEBI" id="CHEBI:18248"/>
    </ligandPart>
</feature>
<dbReference type="EMBL" id="CP012332">
    <property type="protein sequence ID" value="AKU92980.1"/>
    <property type="molecule type" value="Genomic_DNA"/>
</dbReference>
<dbReference type="KEGG" id="vin:AKJ08_3367"/>
<dbReference type="PANTHER" id="PTHR47366:SF1">
    <property type="entry name" value="TWO-ON-TWO HEMOGLOBIN-3"/>
    <property type="match status" value="1"/>
</dbReference>
<keyword evidence="8" id="KW-1185">Reference proteome</keyword>
<evidence type="ECO:0000256" key="1">
    <source>
        <dbReference type="ARBA" id="ARBA00022448"/>
    </source>
</evidence>
<keyword evidence="1" id="KW-0813">Transport</keyword>
<keyword evidence="4 6" id="KW-0408">Iron</keyword>
<dbReference type="GO" id="GO:0020037">
    <property type="term" value="F:heme binding"/>
    <property type="evidence" value="ECO:0007669"/>
    <property type="project" value="InterPro"/>
</dbReference>
<dbReference type="InterPro" id="IPR012292">
    <property type="entry name" value="Globin/Proto"/>
</dbReference>
<evidence type="ECO:0000313" key="7">
    <source>
        <dbReference type="EMBL" id="AKU92980.1"/>
    </source>
</evidence>
<dbReference type="InterPro" id="IPR044203">
    <property type="entry name" value="GlbO/GLB3-like"/>
</dbReference>
<name>A0A0K1PHI3_9BACT</name>
<keyword evidence="2 6" id="KW-0349">Heme</keyword>
<protein>
    <submittedName>
        <fullName evidence="7">Hemoglobin-like protein HbO</fullName>
    </submittedName>
</protein>
<sequence length="138" mass="15893">MEAGKWSQSPGETPFEKLGGEDVVRALAMRFYDAMDRDEPALAHLHRLDENGRVHPESREHFALFLRFWLGGPNDYLLQRGHPMLRARHAPFPVDADMRDAWLRAMTTAMDELGLHGEVREFLDGRFAHVAEFLRNVP</sequence>
<dbReference type="InterPro" id="IPR001486">
    <property type="entry name" value="Hemoglobin_trunc"/>
</dbReference>
<dbReference type="RefSeq" id="WP_050727064.1">
    <property type="nucleotide sequence ID" value="NZ_CP012332.1"/>
</dbReference>
<reference evidence="7 8" key="1">
    <citation type="submission" date="2015-08" db="EMBL/GenBank/DDBJ databases">
        <authorList>
            <person name="Babu N.S."/>
            <person name="Beckwith C.J."/>
            <person name="Beseler K.G."/>
            <person name="Brison A."/>
            <person name="Carone J.V."/>
            <person name="Caskin T.P."/>
            <person name="Diamond M."/>
            <person name="Durham M.E."/>
            <person name="Foxe J.M."/>
            <person name="Go M."/>
            <person name="Henderson B.A."/>
            <person name="Jones I.B."/>
            <person name="McGettigan J.A."/>
            <person name="Micheletti S.J."/>
            <person name="Nasrallah M.E."/>
            <person name="Ortiz D."/>
            <person name="Piller C.R."/>
            <person name="Privatt S.R."/>
            <person name="Schneider S.L."/>
            <person name="Sharp S."/>
            <person name="Smith T.C."/>
            <person name="Stanton J.D."/>
            <person name="Ullery H.E."/>
            <person name="Wilson R.J."/>
            <person name="Serrano M.G."/>
            <person name="Buck G."/>
            <person name="Lee V."/>
            <person name="Wang Y."/>
            <person name="Carvalho R."/>
            <person name="Voegtly L."/>
            <person name="Shi R."/>
            <person name="Duckworth R."/>
            <person name="Johnson A."/>
            <person name="Loviza R."/>
            <person name="Walstead R."/>
            <person name="Shah Z."/>
            <person name="Kiflezghi M."/>
            <person name="Wade K."/>
            <person name="Ball S.L."/>
            <person name="Bradley K.W."/>
            <person name="Asai D.J."/>
            <person name="Bowman C.A."/>
            <person name="Russell D.A."/>
            <person name="Pope W.H."/>
            <person name="Jacobs-Sera D."/>
            <person name="Hendrix R.W."/>
            <person name="Hatfull G.F."/>
        </authorList>
    </citation>
    <scope>NUCLEOTIDE SEQUENCE [LARGE SCALE GENOMIC DNA]</scope>
    <source>
        <strain evidence="7 8">DSM 27710</strain>
    </source>
</reference>